<comment type="caution">
    <text evidence="1">The sequence shown here is derived from an EMBL/GenBank/DDBJ whole genome shotgun (WGS) entry which is preliminary data.</text>
</comment>
<sequence length="85" mass="9705">MEENIRYSLMAKGQRRPLGFFINGLFYEQLKSNSNAKGYVDASGFFYPSINKADPRSRIPTAKIDGLTYTRLSDIAEFELVKFEA</sequence>
<name>A0ABT2FQJ3_9GAMM</name>
<dbReference type="EMBL" id="JAKOGG010000024">
    <property type="protein sequence ID" value="MCS4558627.1"/>
    <property type="molecule type" value="Genomic_DNA"/>
</dbReference>
<proteinExistence type="predicted"/>
<evidence type="ECO:0000313" key="1">
    <source>
        <dbReference type="EMBL" id="MCS4558627.1"/>
    </source>
</evidence>
<organism evidence="1 2">
    <name type="scientific">Shewanella electrica</name>
    <dbReference type="NCBI Taxonomy" id="515560"/>
    <lineage>
        <taxon>Bacteria</taxon>
        <taxon>Pseudomonadati</taxon>
        <taxon>Pseudomonadota</taxon>
        <taxon>Gammaproteobacteria</taxon>
        <taxon>Alteromonadales</taxon>
        <taxon>Shewanellaceae</taxon>
        <taxon>Shewanella</taxon>
    </lineage>
</organism>
<dbReference type="RefSeq" id="WP_238898445.1">
    <property type="nucleotide sequence ID" value="NZ_JAKOGG010000024.1"/>
</dbReference>
<evidence type="ECO:0000313" key="2">
    <source>
        <dbReference type="Proteomes" id="UP001201549"/>
    </source>
</evidence>
<reference evidence="1 2" key="1">
    <citation type="submission" date="2022-02" db="EMBL/GenBank/DDBJ databases">
        <authorList>
            <person name="Zhuang L."/>
        </authorList>
    </citation>
    <scope>NUCLEOTIDE SEQUENCE [LARGE SCALE GENOMIC DNA]</scope>
    <source>
        <strain evidence="1 2">C32</strain>
    </source>
</reference>
<protein>
    <submittedName>
        <fullName evidence="1">Uncharacterized protein</fullName>
    </submittedName>
</protein>
<reference evidence="2" key="2">
    <citation type="submission" date="2023-07" db="EMBL/GenBank/DDBJ databases">
        <title>Shewanella mangrovi sp. nov., an acetaldehyde- degrading bacterium isolated from mangrove sediment.</title>
        <authorList>
            <person name="Liu Y."/>
        </authorList>
    </citation>
    <scope>NUCLEOTIDE SEQUENCE [LARGE SCALE GENOMIC DNA]</scope>
    <source>
        <strain evidence="2">C32</strain>
    </source>
</reference>
<accession>A0ABT2FQJ3</accession>
<dbReference type="Proteomes" id="UP001201549">
    <property type="component" value="Unassembled WGS sequence"/>
</dbReference>
<gene>
    <name evidence="1" type="ORF">L9G74_19495</name>
</gene>
<keyword evidence="2" id="KW-1185">Reference proteome</keyword>